<gene>
    <name evidence="2" type="ORF">LCGC14_0674550</name>
</gene>
<sequence length="626" mass="66818">MIKYSKYLTLIIFISLAIIVSYFGAALASDISGAIFSGTAAVTNTGTDATNVSTNMSLSTQGMIDVGYINSSVNNTAIRTNTGIDAEFMPAPSGSSSWIIQVPQISANSNLNYVLYAGGGAMDGKVRYFPGEGGMTVDDHPSLELSDNFTVSLQGRFDTSGVGDNITIKGLAFRIYVSANEEITAALPALITDNFSSDVWADVNAKILVNTGNSRFEYEAERSGADDRSSRAITTVDDAVWTLNFTWDFSSRGGSGGIYGFGIWDQAANLNGFPGDAIIVRQNDDVIDLWRFDGGAVADSDDLTIVQGTTYYVTLERNSATLATLSVFTDAGRTTHLASSPVTLAIPATVINLDTLQGSNFDNNTGAGNEVIGWHDDLILALTEEGKTVTATGVSSGEHIVAATADGTNLKIFIDGSEEDSAALNGDSVPNTLDDWEFAGDGSMPYMTTANVTVGGTLAGSWEWEYAATFTDDSVNTNTATPTFRTASSDADVLAELLNFIPVKQAIVSSFTLTEDNPLLTTTPDVPTDLFTDLDVDNLFMGTFWDQIVGNSDSDRATFWYPVAMLIIVGVGVLISMSTKSLMAQTIIMGVVFFILSFTMIPWWTMLAFIFYAMGINIMAKQFGGI</sequence>
<protein>
    <recommendedName>
        <fullName evidence="3">DUF2341 domain-containing protein</fullName>
    </recommendedName>
</protein>
<feature type="transmembrane region" description="Helical" evidence="1">
    <location>
        <begin position="587"/>
        <end position="614"/>
    </location>
</feature>
<evidence type="ECO:0000256" key="1">
    <source>
        <dbReference type="SAM" id="Phobius"/>
    </source>
</evidence>
<keyword evidence="1" id="KW-1133">Transmembrane helix</keyword>
<organism evidence="2">
    <name type="scientific">marine sediment metagenome</name>
    <dbReference type="NCBI Taxonomy" id="412755"/>
    <lineage>
        <taxon>unclassified sequences</taxon>
        <taxon>metagenomes</taxon>
        <taxon>ecological metagenomes</taxon>
    </lineage>
</organism>
<feature type="transmembrane region" description="Helical" evidence="1">
    <location>
        <begin position="559"/>
        <end position="575"/>
    </location>
</feature>
<dbReference type="AlphaFoldDB" id="A0A0F9TXU9"/>
<accession>A0A0F9TXU9</accession>
<keyword evidence="1" id="KW-0472">Membrane</keyword>
<proteinExistence type="predicted"/>
<evidence type="ECO:0008006" key="3">
    <source>
        <dbReference type="Google" id="ProtNLM"/>
    </source>
</evidence>
<name>A0A0F9TXU9_9ZZZZ</name>
<keyword evidence="1" id="KW-0812">Transmembrane</keyword>
<reference evidence="2" key="1">
    <citation type="journal article" date="2015" name="Nature">
        <title>Complex archaea that bridge the gap between prokaryotes and eukaryotes.</title>
        <authorList>
            <person name="Spang A."/>
            <person name="Saw J.H."/>
            <person name="Jorgensen S.L."/>
            <person name="Zaremba-Niedzwiedzka K."/>
            <person name="Martijn J."/>
            <person name="Lind A.E."/>
            <person name="van Eijk R."/>
            <person name="Schleper C."/>
            <person name="Guy L."/>
            <person name="Ettema T.J."/>
        </authorList>
    </citation>
    <scope>NUCLEOTIDE SEQUENCE</scope>
</reference>
<evidence type="ECO:0000313" key="2">
    <source>
        <dbReference type="EMBL" id="KKN46248.1"/>
    </source>
</evidence>
<comment type="caution">
    <text evidence="2">The sequence shown here is derived from an EMBL/GenBank/DDBJ whole genome shotgun (WGS) entry which is preliminary data.</text>
</comment>
<dbReference type="EMBL" id="LAZR01001339">
    <property type="protein sequence ID" value="KKN46248.1"/>
    <property type="molecule type" value="Genomic_DNA"/>
</dbReference>